<dbReference type="EMBL" id="AZRV01000045">
    <property type="protein sequence ID" value="RKO61409.1"/>
    <property type="molecule type" value="Genomic_DNA"/>
</dbReference>
<evidence type="ECO:0000313" key="5">
    <source>
        <dbReference type="EMBL" id="RKO61409.1"/>
    </source>
</evidence>
<accession>A0A420VCU9</accession>
<dbReference type="InterPro" id="IPR036388">
    <property type="entry name" value="WH-like_DNA-bd_sf"/>
</dbReference>
<dbReference type="PANTHER" id="PTHR42756:SF1">
    <property type="entry name" value="TRANSCRIPTIONAL REPRESSOR OF EMRAB OPERON"/>
    <property type="match status" value="1"/>
</dbReference>
<gene>
    <name evidence="5" type="ORF">Cdeb_01725</name>
</gene>
<organism evidence="5 6">
    <name type="scientific">Caldibacillus debilis GB1</name>
    <dbReference type="NCBI Taxonomy" id="1339248"/>
    <lineage>
        <taxon>Bacteria</taxon>
        <taxon>Bacillati</taxon>
        <taxon>Bacillota</taxon>
        <taxon>Bacilli</taxon>
        <taxon>Bacillales</taxon>
        <taxon>Bacillaceae</taxon>
        <taxon>Caldibacillus</taxon>
    </lineage>
</organism>
<evidence type="ECO:0000256" key="2">
    <source>
        <dbReference type="ARBA" id="ARBA00023125"/>
    </source>
</evidence>
<comment type="caution">
    <text evidence="5">The sequence shown here is derived from an EMBL/GenBank/DDBJ whole genome shotgun (WGS) entry which is preliminary data.</text>
</comment>
<dbReference type="GO" id="GO:0003677">
    <property type="term" value="F:DNA binding"/>
    <property type="evidence" value="ECO:0007669"/>
    <property type="project" value="UniProtKB-KW"/>
</dbReference>
<dbReference type="InterPro" id="IPR011991">
    <property type="entry name" value="ArsR-like_HTH"/>
</dbReference>
<dbReference type="Pfam" id="PF01047">
    <property type="entry name" value="MarR"/>
    <property type="match status" value="1"/>
</dbReference>
<dbReference type="SMART" id="SM00347">
    <property type="entry name" value="HTH_MARR"/>
    <property type="match status" value="1"/>
</dbReference>
<dbReference type="CDD" id="cd00090">
    <property type="entry name" value="HTH_ARSR"/>
    <property type="match status" value="1"/>
</dbReference>
<dbReference type="Gene3D" id="1.10.10.10">
    <property type="entry name" value="Winged helix-like DNA-binding domain superfamily/Winged helix DNA-binding domain"/>
    <property type="match status" value="1"/>
</dbReference>
<keyword evidence="2" id="KW-0238">DNA-binding</keyword>
<proteinExistence type="predicted"/>
<keyword evidence="1" id="KW-0805">Transcription regulation</keyword>
<evidence type="ECO:0000256" key="1">
    <source>
        <dbReference type="ARBA" id="ARBA00023015"/>
    </source>
</evidence>
<dbReference type="PANTHER" id="PTHR42756">
    <property type="entry name" value="TRANSCRIPTIONAL REGULATOR, MARR"/>
    <property type="match status" value="1"/>
</dbReference>
<dbReference type="Proteomes" id="UP000286235">
    <property type="component" value="Unassembled WGS sequence"/>
</dbReference>
<keyword evidence="3" id="KW-0804">Transcription</keyword>
<dbReference type="InterPro" id="IPR036390">
    <property type="entry name" value="WH_DNA-bd_sf"/>
</dbReference>
<dbReference type="InterPro" id="IPR000835">
    <property type="entry name" value="HTH_MarR-typ"/>
</dbReference>
<reference evidence="5 6" key="1">
    <citation type="submission" date="2013-12" db="EMBL/GenBank/DDBJ databases">
        <title>Genome and proteome characterization of Caldibacillus debilis GB1 derived from a cellulolytic aero-tolerant co-culture.</title>
        <authorList>
            <person name="Wushke S.T."/>
            <person name="Zhang X."/>
            <person name="Fristensky B."/>
            <person name="Wilkins J.A."/>
            <person name="Levin D.B."/>
            <person name="Sparling R."/>
        </authorList>
    </citation>
    <scope>NUCLEOTIDE SEQUENCE [LARGE SCALE GENOMIC DNA]</scope>
    <source>
        <strain evidence="5 6">GB1</strain>
    </source>
</reference>
<dbReference type="PROSITE" id="PS50995">
    <property type="entry name" value="HTH_MARR_2"/>
    <property type="match status" value="1"/>
</dbReference>
<evidence type="ECO:0000256" key="3">
    <source>
        <dbReference type="ARBA" id="ARBA00023163"/>
    </source>
</evidence>
<sequence>MEEEKIITALNEQWSDIYYDLHYSYDEPISHQMVRILQQIDKKGEATVGDVAKHLRVSHNTASEHVKRLMKKGFVRKSRSGSDERKVIVVLTQEGKTALHRHTMLGEEKLKRLLNHFSAADLETIQKAFALLSEGAKRCFSRKDHHFRHHNRNRDGNCQEKPRLWRCRRRIALGKHPQCHLALRSRGGNGEDQPVRFRCLGGIAGHRGSVIGCRFGFKGFLPLLAGHPFRDHRLGRFLCLQNLIFH</sequence>
<dbReference type="GO" id="GO:0003700">
    <property type="term" value="F:DNA-binding transcription factor activity"/>
    <property type="evidence" value="ECO:0007669"/>
    <property type="project" value="InterPro"/>
</dbReference>
<protein>
    <submittedName>
        <fullName evidence="5">Transcriptional regulator</fullName>
    </submittedName>
</protein>
<name>A0A420VCU9_9BACI</name>
<evidence type="ECO:0000313" key="6">
    <source>
        <dbReference type="Proteomes" id="UP000286235"/>
    </source>
</evidence>
<feature type="domain" description="HTH marR-type" evidence="4">
    <location>
        <begin position="1"/>
        <end position="134"/>
    </location>
</feature>
<dbReference type="AlphaFoldDB" id="A0A420VCU9"/>
<dbReference type="SUPFAM" id="SSF46785">
    <property type="entry name" value="Winged helix' DNA-binding domain"/>
    <property type="match status" value="1"/>
</dbReference>
<keyword evidence="6" id="KW-1185">Reference proteome</keyword>
<evidence type="ECO:0000259" key="4">
    <source>
        <dbReference type="PROSITE" id="PS50995"/>
    </source>
</evidence>